<dbReference type="Pfam" id="PF02727">
    <property type="entry name" value="Cu_amine_oxidN2"/>
    <property type="match status" value="1"/>
</dbReference>
<organism evidence="17 18">
    <name type="scientific">Mycena rosella</name>
    <name type="common">Pink bonnet</name>
    <name type="synonym">Agaricus rosellus</name>
    <dbReference type="NCBI Taxonomy" id="1033263"/>
    <lineage>
        <taxon>Eukaryota</taxon>
        <taxon>Fungi</taxon>
        <taxon>Dikarya</taxon>
        <taxon>Basidiomycota</taxon>
        <taxon>Agaricomycotina</taxon>
        <taxon>Agaricomycetes</taxon>
        <taxon>Agaricomycetidae</taxon>
        <taxon>Agaricales</taxon>
        <taxon>Marasmiineae</taxon>
        <taxon>Mycenaceae</taxon>
        <taxon>Mycena</taxon>
    </lineage>
</organism>
<evidence type="ECO:0000256" key="8">
    <source>
        <dbReference type="ARBA" id="ARBA00023002"/>
    </source>
</evidence>
<evidence type="ECO:0000256" key="9">
    <source>
        <dbReference type="ARBA" id="ARBA00023008"/>
    </source>
</evidence>
<evidence type="ECO:0000313" key="17">
    <source>
        <dbReference type="EMBL" id="KAJ7683430.1"/>
    </source>
</evidence>
<comment type="PTM">
    <text evidence="12 13">Topaquinone (TPQ) is generated by copper-dependent autoxidation of a specific tyrosyl residue.</text>
</comment>
<evidence type="ECO:0000256" key="1">
    <source>
        <dbReference type="ARBA" id="ARBA00001935"/>
    </source>
</evidence>
<evidence type="ECO:0000259" key="15">
    <source>
        <dbReference type="Pfam" id="PF02727"/>
    </source>
</evidence>
<dbReference type="PANTHER" id="PTHR10638:SF86">
    <property type="entry name" value="COPPER AMINE OXIDASE 1-RELATED"/>
    <property type="match status" value="1"/>
</dbReference>
<protein>
    <recommendedName>
        <fullName evidence="13">Amine oxidase</fullName>
        <ecNumber evidence="13">1.4.3.-</ecNumber>
    </recommendedName>
</protein>
<evidence type="ECO:0000256" key="13">
    <source>
        <dbReference type="RuleBase" id="RU000672"/>
    </source>
</evidence>
<evidence type="ECO:0000259" key="14">
    <source>
        <dbReference type="Pfam" id="PF01179"/>
    </source>
</evidence>
<dbReference type="AlphaFoldDB" id="A0AAD7D848"/>
<comment type="cofactor">
    <cofactor evidence="2">
        <name>Mn(2+)</name>
        <dbReference type="ChEBI" id="CHEBI:29035"/>
    </cofactor>
</comment>
<dbReference type="InterPro" id="IPR049948">
    <property type="entry name" value="Cu_Am_ox_TPQ-bd"/>
</dbReference>
<evidence type="ECO:0000256" key="11">
    <source>
        <dbReference type="PIRSR" id="PIRSR600269-50"/>
    </source>
</evidence>
<dbReference type="PANTHER" id="PTHR10638">
    <property type="entry name" value="COPPER AMINE OXIDASE"/>
    <property type="match status" value="1"/>
</dbReference>
<dbReference type="GO" id="GO:0048038">
    <property type="term" value="F:quinone binding"/>
    <property type="evidence" value="ECO:0007669"/>
    <property type="project" value="InterPro"/>
</dbReference>
<dbReference type="PROSITE" id="PS01164">
    <property type="entry name" value="COPPER_AMINE_OXID_1"/>
    <property type="match status" value="1"/>
</dbReference>
<evidence type="ECO:0000256" key="4">
    <source>
        <dbReference type="ARBA" id="ARBA00007983"/>
    </source>
</evidence>
<dbReference type="EC" id="1.4.3.-" evidence="13"/>
<dbReference type="InterPro" id="IPR015802">
    <property type="entry name" value="Cu_amine_oxidase_N3"/>
</dbReference>
<dbReference type="Pfam" id="PF01179">
    <property type="entry name" value="Cu_amine_oxid"/>
    <property type="match status" value="1"/>
</dbReference>
<dbReference type="GO" id="GO:0005507">
    <property type="term" value="F:copper ion binding"/>
    <property type="evidence" value="ECO:0007669"/>
    <property type="project" value="InterPro"/>
</dbReference>
<evidence type="ECO:0000256" key="12">
    <source>
        <dbReference type="PIRSR" id="PIRSR600269-51"/>
    </source>
</evidence>
<comment type="cofactor">
    <cofactor evidence="13">
        <name>Cu cation</name>
        <dbReference type="ChEBI" id="CHEBI:23378"/>
    </cofactor>
    <text evidence="13">Contains 1 topaquinone per subunit.</text>
</comment>
<feature type="domain" description="Copper amine oxidase N2-terminal" evidence="15">
    <location>
        <begin position="6"/>
        <end position="69"/>
    </location>
</feature>
<feature type="domain" description="Copper amine oxidase N3-terminal" evidence="16">
    <location>
        <begin position="113"/>
        <end position="210"/>
    </location>
</feature>
<dbReference type="Gene3D" id="3.10.450.40">
    <property type="match status" value="2"/>
</dbReference>
<dbReference type="GO" id="GO:0009308">
    <property type="term" value="P:amine metabolic process"/>
    <property type="evidence" value="ECO:0007669"/>
    <property type="project" value="UniProtKB-UniRule"/>
</dbReference>
<evidence type="ECO:0000256" key="5">
    <source>
        <dbReference type="ARBA" id="ARBA00011738"/>
    </source>
</evidence>
<comment type="subunit">
    <text evidence="5">Homodimer.</text>
</comment>
<comment type="cofactor">
    <cofactor evidence="1">
        <name>Cu cation</name>
        <dbReference type="ChEBI" id="CHEBI:23378"/>
    </cofactor>
</comment>
<dbReference type="InterPro" id="IPR036460">
    <property type="entry name" value="Cu_amine_oxidase_C_sf"/>
</dbReference>
<keyword evidence="6 13" id="KW-0479">Metal-binding</keyword>
<keyword evidence="10" id="KW-0464">Manganese</keyword>
<keyword evidence="7 11" id="KW-0801">TPQ</keyword>
<evidence type="ECO:0000256" key="10">
    <source>
        <dbReference type="ARBA" id="ARBA00023211"/>
    </source>
</evidence>
<dbReference type="Proteomes" id="UP001221757">
    <property type="component" value="Unassembled WGS sequence"/>
</dbReference>
<keyword evidence="18" id="KW-1185">Reference proteome</keyword>
<dbReference type="SUPFAM" id="SSF49998">
    <property type="entry name" value="Amine oxidase catalytic domain"/>
    <property type="match status" value="1"/>
</dbReference>
<feature type="active site" description="Proton acceptor" evidence="11">
    <location>
        <position position="347"/>
    </location>
</feature>
<name>A0AAD7D848_MYCRO</name>
<dbReference type="Pfam" id="PF02728">
    <property type="entry name" value="Cu_amine_oxidN3"/>
    <property type="match status" value="1"/>
</dbReference>
<dbReference type="InterPro" id="IPR000269">
    <property type="entry name" value="Cu_amine_oxidase"/>
</dbReference>
<feature type="active site" description="Schiff-base intermediate with substrate; via topaquinone" evidence="11">
    <location>
        <position position="432"/>
    </location>
</feature>
<evidence type="ECO:0000259" key="16">
    <source>
        <dbReference type="Pfam" id="PF02728"/>
    </source>
</evidence>
<reference evidence="17" key="1">
    <citation type="submission" date="2023-03" db="EMBL/GenBank/DDBJ databases">
        <title>Massive genome expansion in bonnet fungi (Mycena s.s.) driven by repeated elements and novel gene families across ecological guilds.</title>
        <authorList>
            <consortium name="Lawrence Berkeley National Laboratory"/>
            <person name="Harder C.B."/>
            <person name="Miyauchi S."/>
            <person name="Viragh M."/>
            <person name="Kuo A."/>
            <person name="Thoen E."/>
            <person name="Andreopoulos B."/>
            <person name="Lu D."/>
            <person name="Skrede I."/>
            <person name="Drula E."/>
            <person name="Henrissat B."/>
            <person name="Morin E."/>
            <person name="Kohler A."/>
            <person name="Barry K."/>
            <person name="LaButti K."/>
            <person name="Morin E."/>
            <person name="Salamov A."/>
            <person name="Lipzen A."/>
            <person name="Mereny Z."/>
            <person name="Hegedus B."/>
            <person name="Baldrian P."/>
            <person name="Stursova M."/>
            <person name="Weitz H."/>
            <person name="Taylor A."/>
            <person name="Grigoriev I.V."/>
            <person name="Nagy L.G."/>
            <person name="Martin F."/>
            <person name="Kauserud H."/>
        </authorList>
    </citation>
    <scope>NUCLEOTIDE SEQUENCE</scope>
    <source>
        <strain evidence="17">CBHHK067</strain>
    </source>
</reference>
<sequence length="705" mass="78495">MSSAWHPLDPLTLDEINAACFSIRKHIATKTDVKAIRFVACCLLPPPKKAVLAYLGIPLAPGAKHEASVPITRKAEADIIDIVNGRSYNVILSLRETEWIVESFDLLEEGLQPQIAVEEIINCENAARADPLIQQLAKDIGVLPEQIRCDGWAIGLDERFPAGKRLLQGLMFARFSQHDNLYAHPMDFVAIFDPNADKVVHVDIAPQYKPTPNGPTLSVSSTKPPALSEDQLAYSQRDRIPPPRTSFDFLPDLMATTQKDFKLREDVKPLHITQPEGVSFKLTGSQIEWQNWKFHIGFSPREGLALSTITYNDHGEVRPVFYRLSLAEMVVPYAAPEHPHARKFAFDSGEYGLGVVANELSLGCDCLGQIHYLPGALVNHDGTAHVVQNSICIHEEDSGILWKHTDLRWGGRSQTVRRRRLVVSMVCTFANYEYIFNYMFYQDGSIELEIRLTGILQVCVAADGESSPYGTVVAPNLNSQYHQHIFSVRVDPMVDGLHNSLVETDIMPSPAPTGSAENFAGNAFVAVDTVLKTASAREYEAGKERRWRIVNPARQHYSTGRDVGYTLGVKGAAVQLMAQHDGWVGRRATFAKKPMWVCRDVEDGRGGRMWPAGKYVPHTRDAPPDSIGNWVKGGETIENEDILVYLSVGVTHVPRPEDWPVMPVEHLNIYFKPQSFFDVNPSMDVPGVQDPYSVATFSDAPQTCH</sequence>
<feature type="modified residue" description="2',4',5'-topaquinone" evidence="12">
    <location>
        <position position="432"/>
    </location>
</feature>
<proteinExistence type="inferred from homology"/>
<keyword evidence="9 13" id="KW-0186">Copper</keyword>
<evidence type="ECO:0000256" key="6">
    <source>
        <dbReference type="ARBA" id="ARBA00022723"/>
    </source>
</evidence>
<dbReference type="GO" id="GO:0008131">
    <property type="term" value="F:primary methylamine oxidase activity"/>
    <property type="evidence" value="ECO:0007669"/>
    <property type="project" value="InterPro"/>
</dbReference>
<keyword evidence="8 13" id="KW-0560">Oxidoreductase</keyword>
<comment type="caution">
    <text evidence="17">The sequence shown here is derived from an EMBL/GenBank/DDBJ whole genome shotgun (WGS) entry which is preliminary data.</text>
</comment>
<comment type="cofactor">
    <cofactor evidence="3">
        <name>Zn(2+)</name>
        <dbReference type="ChEBI" id="CHEBI:29105"/>
    </cofactor>
</comment>
<dbReference type="InterPro" id="IPR015800">
    <property type="entry name" value="Cu_amine_oxidase_N2"/>
</dbReference>
<gene>
    <name evidence="17" type="ORF">B0H17DRAFT_1014346</name>
</gene>
<comment type="similarity">
    <text evidence="4 13">Belongs to the copper/topaquinone oxidase family.</text>
</comment>
<evidence type="ECO:0000313" key="18">
    <source>
        <dbReference type="Proteomes" id="UP001221757"/>
    </source>
</evidence>
<evidence type="ECO:0000256" key="7">
    <source>
        <dbReference type="ARBA" id="ARBA00022772"/>
    </source>
</evidence>
<dbReference type="SUPFAM" id="SSF54416">
    <property type="entry name" value="Amine oxidase N-terminal region"/>
    <property type="match status" value="2"/>
</dbReference>
<evidence type="ECO:0000256" key="3">
    <source>
        <dbReference type="ARBA" id="ARBA00001947"/>
    </source>
</evidence>
<feature type="domain" description="Copper amine oxidase catalytic" evidence="14">
    <location>
        <begin position="270"/>
        <end position="683"/>
    </location>
</feature>
<dbReference type="InterPro" id="IPR015798">
    <property type="entry name" value="Cu_amine_oxidase_C"/>
</dbReference>
<dbReference type="EMBL" id="JARKIE010000108">
    <property type="protein sequence ID" value="KAJ7683430.1"/>
    <property type="molecule type" value="Genomic_DNA"/>
</dbReference>
<accession>A0AAD7D848</accession>
<dbReference type="Gene3D" id="2.70.98.20">
    <property type="entry name" value="Copper amine oxidase, catalytic domain"/>
    <property type="match status" value="1"/>
</dbReference>
<dbReference type="InterPro" id="IPR016182">
    <property type="entry name" value="Cu_amine_oxidase_N-reg"/>
</dbReference>
<evidence type="ECO:0000256" key="2">
    <source>
        <dbReference type="ARBA" id="ARBA00001936"/>
    </source>
</evidence>